<evidence type="ECO:0000256" key="6">
    <source>
        <dbReference type="ARBA" id="ARBA00022777"/>
    </source>
</evidence>
<organism evidence="12 13">
    <name type="scientific">Microbacterium terrae</name>
    <dbReference type="NCBI Taxonomy" id="69369"/>
    <lineage>
        <taxon>Bacteria</taxon>
        <taxon>Bacillati</taxon>
        <taxon>Actinomycetota</taxon>
        <taxon>Actinomycetes</taxon>
        <taxon>Micrococcales</taxon>
        <taxon>Microbacteriaceae</taxon>
        <taxon>Microbacterium</taxon>
    </lineage>
</organism>
<dbReference type="InterPro" id="IPR011712">
    <property type="entry name" value="Sig_transdc_His_kin_sub3_dim/P"/>
</dbReference>
<evidence type="ECO:0000256" key="9">
    <source>
        <dbReference type="SAM" id="Coils"/>
    </source>
</evidence>
<dbReference type="STRING" id="92835.RS81_00510"/>
<keyword evidence="4 12" id="KW-0808">Transferase</keyword>
<feature type="domain" description="Signal transduction histidine kinase subgroup 3 dimerisation and phosphoacceptor" evidence="11">
    <location>
        <begin position="161"/>
        <end position="226"/>
    </location>
</feature>
<feature type="transmembrane region" description="Helical" evidence="10">
    <location>
        <begin position="84"/>
        <end position="101"/>
    </location>
</feature>
<dbReference type="EMBL" id="JYIZ01000031">
    <property type="protein sequence ID" value="KJL44516.1"/>
    <property type="molecule type" value="Genomic_DNA"/>
</dbReference>
<keyword evidence="3" id="KW-0597">Phosphoprotein</keyword>
<keyword evidence="8" id="KW-0902">Two-component regulatory system</keyword>
<dbReference type="Gene3D" id="3.30.565.10">
    <property type="entry name" value="Histidine kinase-like ATPase, C-terminal domain"/>
    <property type="match status" value="1"/>
</dbReference>
<evidence type="ECO:0000256" key="4">
    <source>
        <dbReference type="ARBA" id="ARBA00022679"/>
    </source>
</evidence>
<comment type="catalytic activity">
    <reaction evidence="1">
        <text>ATP + protein L-histidine = ADP + protein N-phospho-L-histidine.</text>
        <dbReference type="EC" id="2.7.13.3"/>
    </reaction>
</comment>
<dbReference type="SUPFAM" id="SSF55874">
    <property type="entry name" value="ATPase domain of HSP90 chaperone/DNA topoisomerase II/histidine kinase"/>
    <property type="match status" value="1"/>
</dbReference>
<feature type="transmembrane region" description="Helical" evidence="10">
    <location>
        <begin position="113"/>
        <end position="131"/>
    </location>
</feature>
<dbReference type="GO" id="GO:0016020">
    <property type="term" value="C:membrane"/>
    <property type="evidence" value="ECO:0007669"/>
    <property type="project" value="InterPro"/>
</dbReference>
<dbReference type="EC" id="2.7.13.3" evidence="2"/>
<evidence type="ECO:0000256" key="2">
    <source>
        <dbReference type="ARBA" id="ARBA00012438"/>
    </source>
</evidence>
<evidence type="ECO:0000256" key="5">
    <source>
        <dbReference type="ARBA" id="ARBA00022741"/>
    </source>
</evidence>
<keyword evidence="7" id="KW-0067">ATP-binding</keyword>
<feature type="coiled-coil region" evidence="9">
    <location>
        <begin position="199"/>
        <end position="233"/>
    </location>
</feature>
<feature type="transmembrane region" description="Helical" evidence="10">
    <location>
        <begin position="51"/>
        <end position="78"/>
    </location>
</feature>
<dbReference type="InterPro" id="IPR050482">
    <property type="entry name" value="Sensor_HK_TwoCompSys"/>
</dbReference>
<protein>
    <recommendedName>
        <fullName evidence="2">histidine kinase</fullName>
        <ecNumber evidence="2">2.7.13.3</ecNumber>
    </recommendedName>
</protein>
<keyword evidence="6 12" id="KW-0418">Kinase</keyword>
<dbReference type="PANTHER" id="PTHR24421">
    <property type="entry name" value="NITRATE/NITRITE SENSOR PROTEIN NARX-RELATED"/>
    <property type="match status" value="1"/>
</dbReference>
<proteinExistence type="predicted"/>
<dbReference type="AlphaFoldDB" id="A0A0M2HD19"/>
<evidence type="ECO:0000313" key="13">
    <source>
        <dbReference type="Proteomes" id="UP000033956"/>
    </source>
</evidence>
<dbReference type="InterPro" id="IPR036890">
    <property type="entry name" value="HATPase_C_sf"/>
</dbReference>
<dbReference type="CDD" id="cd16917">
    <property type="entry name" value="HATPase_UhpB-NarQ-NarX-like"/>
    <property type="match status" value="1"/>
</dbReference>
<reference evidence="12 13" key="1">
    <citation type="submission" date="2015-02" db="EMBL/GenBank/DDBJ databases">
        <title>Draft genome sequences of ten Microbacterium spp. with emphasis on heavy metal contaminated environments.</title>
        <authorList>
            <person name="Corretto E."/>
        </authorList>
    </citation>
    <scope>NUCLEOTIDE SEQUENCE [LARGE SCALE GENOMIC DNA]</scope>
    <source>
        <strain evidence="12 13">DSM 12510</strain>
    </source>
</reference>
<evidence type="ECO:0000256" key="3">
    <source>
        <dbReference type="ARBA" id="ARBA00022553"/>
    </source>
</evidence>
<dbReference type="PANTHER" id="PTHR24421:SF10">
    <property type="entry name" value="NITRATE_NITRITE SENSOR PROTEIN NARQ"/>
    <property type="match status" value="1"/>
</dbReference>
<keyword evidence="5" id="KW-0547">Nucleotide-binding</keyword>
<evidence type="ECO:0000313" key="12">
    <source>
        <dbReference type="EMBL" id="KJL44516.1"/>
    </source>
</evidence>
<evidence type="ECO:0000256" key="1">
    <source>
        <dbReference type="ARBA" id="ARBA00000085"/>
    </source>
</evidence>
<dbReference type="Gene3D" id="1.20.5.1930">
    <property type="match status" value="1"/>
</dbReference>
<sequence>MVAAVAALATELTVMLIAAEESWGYLGIGLSAIGLLVIFRARWVGLSLTTAGGIASALFADEYIGVWTVTVFATFIFARQGRHVLPAVTVSASSLYLALVLREGGDFDAAGALIAATFCVAAGAAGSAVRLQTESWDAARQRAEDLAMAQAAQLQQAVTDERLRIARDLHDVVGHELAVVNVNVGVAEISLPENSDASRAALRSAREGLQRTLQETQQILDLLRRTNDENEHRVELPLAEHIPSMVERLRIAGSVVETEIVSPLPSLDAEVSAAAYRIVQEALTNAGKYGTGPARLTVVATDGWLDIDVVNAIRRDDPSVNSERDGYGLVGVRERTQAAGGELTVFQTDDTFRLHVELPTKGRPQ</sequence>
<dbReference type="GO" id="GO:0046983">
    <property type="term" value="F:protein dimerization activity"/>
    <property type="evidence" value="ECO:0007669"/>
    <property type="project" value="InterPro"/>
</dbReference>
<name>A0A0M2HD19_9MICO</name>
<comment type="caution">
    <text evidence="12">The sequence shown here is derived from an EMBL/GenBank/DDBJ whole genome shotgun (WGS) entry which is preliminary data.</text>
</comment>
<evidence type="ECO:0000256" key="7">
    <source>
        <dbReference type="ARBA" id="ARBA00022840"/>
    </source>
</evidence>
<dbReference type="Pfam" id="PF07730">
    <property type="entry name" value="HisKA_3"/>
    <property type="match status" value="1"/>
</dbReference>
<gene>
    <name evidence="12" type="primary">desK_1</name>
    <name evidence="12" type="ORF">RS81_00510</name>
</gene>
<evidence type="ECO:0000256" key="10">
    <source>
        <dbReference type="SAM" id="Phobius"/>
    </source>
</evidence>
<keyword evidence="10" id="KW-0472">Membrane</keyword>
<keyword evidence="9" id="KW-0175">Coiled coil</keyword>
<keyword evidence="10" id="KW-0812">Transmembrane</keyword>
<dbReference type="PATRIC" id="fig|92835.4.peg.524"/>
<evidence type="ECO:0000256" key="8">
    <source>
        <dbReference type="ARBA" id="ARBA00023012"/>
    </source>
</evidence>
<dbReference type="GO" id="GO:0005524">
    <property type="term" value="F:ATP binding"/>
    <property type="evidence" value="ECO:0007669"/>
    <property type="project" value="UniProtKB-KW"/>
</dbReference>
<dbReference type="Proteomes" id="UP000033956">
    <property type="component" value="Unassembled WGS sequence"/>
</dbReference>
<accession>A0A0M2HD19</accession>
<dbReference type="GO" id="GO:0000155">
    <property type="term" value="F:phosphorelay sensor kinase activity"/>
    <property type="evidence" value="ECO:0007669"/>
    <property type="project" value="InterPro"/>
</dbReference>
<keyword evidence="10" id="KW-1133">Transmembrane helix</keyword>
<feature type="transmembrane region" description="Helical" evidence="10">
    <location>
        <begin position="22"/>
        <end position="39"/>
    </location>
</feature>
<evidence type="ECO:0000259" key="11">
    <source>
        <dbReference type="Pfam" id="PF07730"/>
    </source>
</evidence>
<keyword evidence="13" id="KW-1185">Reference proteome</keyword>